<proteinExistence type="predicted"/>
<reference evidence="1" key="1">
    <citation type="journal article" date="2020" name="mSystems">
        <title>Genome- and Community-Level Interaction Insights into Carbon Utilization and Element Cycling Functions of Hydrothermarchaeota in Hydrothermal Sediment.</title>
        <authorList>
            <person name="Zhou Z."/>
            <person name="Liu Y."/>
            <person name="Xu W."/>
            <person name="Pan J."/>
            <person name="Luo Z.H."/>
            <person name="Li M."/>
        </authorList>
    </citation>
    <scope>NUCLEOTIDE SEQUENCE [LARGE SCALE GENOMIC DNA]</scope>
    <source>
        <strain evidence="1">HyVt-76</strain>
    </source>
</reference>
<comment type="caution">
    <text evidence="1">The sequence shown here is derived from an EMBL/GenBank/DDBJ whole genome shotgun (WGS) entry which is preliminary data.</text>
</comment>
<protein>
    <submittedName>
        <fullName evidence="1">Transposase</fullName>
    </submittedName>
</protein>
<evidence type="ECO:0000313" key="1">
    <source>
        <dbReference type="EMBL" id="HHE55837.1"/>
    </source>
</evidence>
<feature type="non-terminal residue" evidence="1">
    <location>
        <position position="39"/>
    </location>
</feature>
<name>A0A7V5H523_CALAY</name>
<accession>A0A7V5H523</accession>
<dbReference type="Proteomes" id="UP000886111">
    <property type="component" value="Unassembled WGS sequence"/>
</dbReference>
<sequence length="39" mass="4622">MADSYSKIYIQVIFAVEGRQNLLKEQWRTEVFKYIAGII</sequence>
<organism evidence="1">
    <name type="scientific">Caldithrix abyssi</name>
    <dbReference type="NCBI Taxonomy" id="187145"/>
    <lineage>
        <taxon>Bacteria</taxon>
        <taxon>Pseudomonadati</taxon>
        <taxon>Calditrichota</taxon>
        <taxon>Calditrichia</taxon>
        <taxon>Calditrichales</taxon>
        <taxon>Calditrichaceae</taxon>
        <taxon>Caldithrix</taxon>
    </lineage>
</organism>
<dbReference type="EMBL" id="DRTD01000640">
    <property type="protein sequence ID" value="HHE55837.1"/>
    <property type="molecule type" value="Genomic_DNA"/>
</dbReference>
<gene>
    <name evidence="1" type="ORF">ENL21_08650</name>
</gene>
<dbReference type="AlphaFoldDB" id="A0A7V5H523"/>